<dbReference type="AlphaFoldDB" id="A0AAN6QBR4"/>
<evidence type="ECO:0000313" key="1">
    <source>
        <dbReference type="EMBL" id="KAK4105859.1"/>
    </source>
</evidence>
<protein>
    <submittedName>
        <fullName evidence="1">Uncharacterized protein</fullName>
    </submittedName>
</protein>
<dbReference type="EMBL" id="MU863625">
    <property type="protein sequence ID" value="KAK4105859.1"/>
    <property type="molecule type" value="Genomic_DNA"/>
</dbReference>
<name>A0AAN6QBR4_9PEZI</name>
<accession>A0AAN6QBR4</accession>
<proteinExistence type="predicted"/>
<sequence length="279" mass="30116">MVEYTQDEYLPVNLVCSSLRQRSVWASTATHILQADGRRWKEAHLGTHDLALSIVDPHTEHYEVFRLLLLSSAEISKPQTLSRIQRLSQLDATNTALILLLQPHDTEGGPPAMQAFMELHIRLAQVQQHIPVIPLSALPNLPTAVQAFQSSLAASRAHHSTAAVDAARDLLPFCAITYNSNSTSSSSYTNDASTNNIAVAGSSGMKNDEGNKSAALSGRAVETLSQGFFRFRELLQGIGTADGQRGVKMAVGEAEGERMVAFWGWEFEVGGGGGATFKG</sequence>
<dbReference type="Proteomes" id="UP001305647">
    <property type="component" value="Unassembled WGS sequence"/>
</dbReference>
<gene>
    <name evidence="1" type="ORF">N658DRAFT_136005</name>
</gene>
<comment type="caution">
    <text evidence="1">The sequence shown here is derived from an EMBL/GenBank/DDBJ whole genome shotgun (WGS) entry which is preliminary data.</text>
</comment>
<evidence type="ECO:0000313" key="2">
    <source>
        <dbReference type="Proteomes" id="UP001305647"/>
    </source>
</evidence>
<organism evidence="1 2">
    <name type="scientific">Parathielavia hyrcaniae</name>
    <dbReference type="NCBI Taxonomy" id="113614"/>
    <lineage>
        <taxon>Eukaryota</taxon>
        <taxon>Fungi</taxon>
        <taxon>Dikarya</taxon>
        <taxon>Ascomycota</taxon>
        <taxon>Pezizomycotina</taxon>
        <taxon>Sordariomycetes</taxon>
        <taxon>Sordariomycetidae</taxon>
        <taxon>Sordariales</taxon>
        <taxon>Chaetomiaceae</taxon>
        <taxon>Parathielavia</taxon>
    </lineage>
</organism>
<keyword evidence="2" id="KW-1185">Reference proteome</keyword>
<reference evidence="1" key="1">
    <citation type="journal article" date="2023" name="Mol. Phylogenet. Evol.">
        <title>Genome-scale phylogeny and comparative genomics of the fungal order Sordariales.</title>
        <authorList>
            <person name="Hensen N."/>
            <person name="Bonometti L."/>
            <person name="Westerberg I."/>
            <person name="Brannstrom I.O."/>
            <person name="Guillou S."/>
            <person name="Cros-Aarteil S."/>
            <person name="Calhoun S."/>
            <person name="Haridas S."/>
            <person name="Kuo A."/>
            <person name="Mondo S."/>
            <person name="Pangilinan J."/>
            <person name="Riley R."/>
            <person name="LaButti K."/>
            <person name="Andreopoulos B."/>
            <person name="Lipzen A."/>
            <person name="Chen C."/>
            <person name="Yan M."/>
            <person name="Daum C."/>
            <person name="Ng V."/>
            <person name="Clum A."/>
            <person name="Steindorff A."/>
            <person name="Ohm R.A."/>
            <person name="Martin F."/>
            <person name="Silar P."/>
            <person name="Natvig D.O."/>
            <person name="Lalanne C."/>
            <person name="Gautier V."/>
            <person name="Ament-Velasquez S.L."/>
            <person name="Kruys A."/>
            <person name="Hutchinson M.I."/>
            <person name="Powell A.J."/>
            <person name="Barry K."/>
            <person name="Miller A.N."/>
            <person name="Grigoriev I.V."/>
            <person name="Debuchy R."/>
            <person name="Gladieux P."/>
            <person name="Hiltunen Thoren M."/>
            <person name="Johannesson H."/>
        </authorList>
    </citation>
    <scope>NUCLEOTIDE SEQUENCE</scope>
    <source>
        <strain evidence="1">CBS 757.83</strain>
    </source>
</reference>
<reference evidence="1" key="2">
    <citation type="submission" date="2023-05" db="EMBL/GenBank/DDBJ databases">
        <authorList>
            <consortium name="Lawrence Berkeley National Laboratory"/>
            <person name="Steindorff A."/>
            <person name="Hensen N."/>
            <person name="Bonometti L."/>
            <person name="Westerberg I."/>
            <person name="Brannstrom I.O."/>
            <person name="Guillou S."/>
            <person name="Cros-Aarteil S."/>
            <person name="Calhoun S."/>
            <person name="Haridas S."/>
            <person name="Kuo A."/>
            <person name="Mondo S."/>
            <person name="Pangilinan J."/>
            <person name="Riley R."/>
            <person name="Labutti K."/>
            <person name="Andreopoulos B."/>
            <person name="Lipzen A."/>
            <person name="Chen C."/>
            <person name="Yanf M."/>
            <person name="Daum C."/>
            <person name="Ng V."/>
            <person name="Clum A."/>
            <person name="Ohm R."/>
            <person name="Martin F."/>
            <person name="Silar P."/>
            <person name="Natvig D."/>
            <person name="Lalanne C."/>
            <person name="Gautier V."/>
            <person name="Ament-Velasquez S.L."/>
            <person name="Kruys A."/>
            <person name="Hutchinson M.I."/>
            <person name="Powell A.J."/>
            <person name="Barry K."/>
            <person name="Miller A.N."/>
            <person name="Grigoriev I.V."/>
            <person name="Debuchy R."/>
            <person name="Gladieux P."/>
            <person name="Thoren M.H."/>
            <person name="Johannesson H."/>
        </authorList>
    </citation>
    <scope>NUCLEOTIDE SEQUENCE</scope>
    <source>
        <strain evidence="1">CBS 757.83</strain>
    </source>
</reference>